<name>A0A0F9HNM6_9ZZZZ</name>
<dbReference type="AlphaFoldDB" id="A0A0F9HNM6"/>
<dbReference type="Gene3D" id="2.130.10.10">
    <property type="entry name" value="YVTN repeat-like/Quinoprotein amine dehydrogenase"/>
    <property type="match status" value="1"/>
</dbReference>
<dbReference type="SUPFAM" id="SSF110296">
    <property type="entry name" value="Oligoxyloglucan reducing end-specific cellobiohydrolase"/>
    <property type="match status" value="1"/>
</dbReference>
<reference evidence="1" key="1">
    <citation type="journal article" date="2015" name="Nature">
        <title>Complex archaea that bridge the gap between prokaryotes and eukaryotes.</title>
        <authorList>
            <person name="Spang A."/>
            <person name="Saw J.H."/>
            <person name="Jorgensen S.L."/>
            <person name="Zaremba-Niedzwiedzka K."/>
            <person name="Martijn J."/>
            <person name="Lind A.E."/>
            <person name="van Eijk R."/>
            <person name="Schleper C."/>
            <person name="Guy L."/>
            <person name="Ettema T.J."/>
        </authorList>
    </citation>
    <scope>NUCLEOTIDE SEQUENCE</scope>
</reference>
<organism evidence="1">
    <name type="scientific">marine sediment metagenome</name>
    <dbReference type="NCBI Taxonomy" id="412755"/>
    <lineage>
        <taxon>unclassified sequences</taxon>
        <taxon>metagenomes</taxon>
        <taxon>ecological metagenomes</taxon>
    </lineage>
</organism>
<protein>
    <recommendedName>
        <fullName evidence="2">Photosynthesis system II assembly factor Ycf48/Hcf136-like domain-containing protein</fullName>
    </recommendedName>
</protein>
<evidence type="ECO:0008006" key="2">
    <source>
        <dbReference type="Google" id="ProtNLM"/>
    </source>
</evidence>
<proteinExistence type="predicted"/>
<comment type="caution">
    <text evidence="1">The sequence shown here is derived from an EMBL/GenBank/DDBJ whole genome shotgun (WGS) entry which is preliminary data.</text>
</comment>
<gene>
    <name evidence="1" type="ORF">LCGC14_1681020</name>
</gene>
<dbReference type="InterPro" id="IPR015943">
    <property type="entry name" value="WD40/YVTN_repeat-like_dom_sf"/>
</dbReference>
<evidence type="ECO:0000313" key="1">
    <source>
        <dbReference type="EMBL" id="KKM16911.1"/>
    </source>
</evidence>
<sequence>MPTATDLALTGQSRVFFAPNLAGPSTQPAYKGRARSQGLTWSNGALTPVRIPSAARYDEFDLATIIQGQQDLPQLPIMFRYPRTLSELLSLFRTRCPIDLEIHWGKCERPDDYLNGWFKDGKIIMIDSAFPLDYSTDDLGTFDGDGQAAPNETVNFTGTDLYELVALQPALQAGDEITDPIIAVSVCDSISCGSCGVPSDGCEKVFALTSGVTGSPGLPLEIIFTANKGLTYSQTNITSAALGAVGQDMACVGSNLMVITDGDEHHYADLDDIINGVEVWVLVNTGYVAAGTPNAIFSLSRDKTWIAADAGYIYFSSDITSSVTPQTAGDITAEDLNDIHGNGSIIVAVGDNNTVLISESEGAAWSSITGPSVGNALTAVEVISELVWFVGDDQGDLFFTENGGISWTQLEFAGDGDAVAIADIEFVNRRVGYMAHGTRILRTWNGGHDWVLEPQNTTFTMPANTVINSIGVCKSEANLYFAGGANAADGVLIKGAPTNVS</sequence>
<dbReference type="EMBL" id="LAZR01014568">
    <property type="protein sequence ID" value="KKM16911.1"/>
    <property type="molecule type" value="Genomic_DNA"/>
</dbReference>
<accession>A0A0F9HNM6</accession>